<dbReference type="InterPro" id="IPR016163">
    <property type="entry name" value="Ald_DH_C"/>
</dbReference>
<keyword evidence="1" id="KW-0560">Oxidoreductase</keyword>
<dbReference type="GO" id="GO:0016620">
    <property type="term" value="F:oxidoreductase activity, acting on the aldehyde or oxo group of donors, NAD or NADP as acceptor"/>
    <property type="evidence" value="ECO:0007669"/>
    <property type="project" value="InterPro"/>
</dbReference>
<feature type="domain" description="Aldehyde dehydrogenase" evidence="2">
    <location>
        <begin position="32"/>
        <end position="487"/>
    </location>
</feature>
<dbReference type="SUPFAM" id="SSF53720">
    <property type="entry name" value="ALDH-like"/>
    <property type="match status" value="1"/>
</dbReference>
<dbReference type="PANTHER" id="PTHR11699">
    <property type="entry name" value="ALDEHYDE DEHYDROGENASE-RELATED"/>
    <property type="match status" value="1"/>
</dbReference>
<sequence>MENSTKEMVSTKEKQVKLNWINGEWLDSKIYRNSVNPATGEIIGRYADANQSIAAQGIRAAKSAFENSEWKENRHLRSRVLNELANAFETHAGRLIEMLSLENGKIAKEATMEISGVPSKLRYYAALVLTHSGRALESRPGAFSMVLEEPMGVAGIIAPWNSPVILMIRSLAPALAAGCTAIIKMPGQTAQINALICEVFASVMSLPKGVINQFTESGHEGAALIISSPDVLTISYTGSTATAKIMMANGAAHLKRFGFELGGKTPMIVFDDANLDKALPILEKAITIFAGQFCMTGSRILVQRNIAERFVADFTERLLRVKVGSAADPESDMGPLIDEGNLMRVDRLVEQAINDGAEVLLRGGKVLDRGLAAGSFYRPVLLRVTDNKMAIVQEETFGPVATVQIFDTAEEAIKLANDNPYGLAASVWSSHVDLPLRVSRKLDAGTVWINDWAKINDEIEEGGFKMSGLGRLNGLAAMHEFIQFKHIYHDAGI</sequence>
<dbReference type="Pfam" id="PF00171">
    <property type="entry name" value="Aldedh"/>
    <property type="match status" value="1"/>
</dbReference>
<protein>
    <submittedName>
        <fullName evidence="3">Betaine-aldehyde dehydrogenase</fullName>
    </submittedName>
</protein>
<organism evidence="3 4">
    <name type="scientific">Olivibacter domesticus</name>
    <name type="common">Pseudosphingobacterium domesticum</name>
    <dbReference type="NCBI Taxonomy" id="407022"/>
    <lineage>
        <taxon>Bacteria</taxon>
        <taxon>Pseudomonadati</taxon>
        <taxon>Bacteroidota</taxon>
        <taxon>Sphingobacteriia</taxon>
        <taxon>Sphingobacteriales</taxon>
        <taxon>Sphingobacteriaceae</taxon>
        <taxon>Olivibacter</taxon>
    </lineage>
</organism>
<evidence type="ECO:0000313" key="3">
    <source>
        <dbReference type="EMBL" id="SEK90206.1"/>
    </source>
</evidence>
<proteinExistence type="predicted"/>
<dbReference type="Gene3D" id="3.40.309.10">
    <property type="entry name" value="Aldehyde Dehydrogenase, Chain A, domain 2"/>
    <property type="match status" value="1"/>
</dbReference>
<evidence type="ECO:0000256" key="1">
    <source>
        <dbReference type="ARBA" id="ARBA00023002"/>
    </source>
</evidence>
<dbReference type="InterPro" id="IPR016161">
    <property type="entry name" value="Ald_DH/histidinol_DH"/>
</dbReference>
<dbReference type="STRING" id="407022.SAMN05661044_01462"/>
<keyword evidence="4" id="KW-1185">Reference proteome</keyword>
<dbReference type="Proteomes" id="UP000199421">
    <property type="component" value="Unassembled WGS sequence"/>
</dbReference>
<dbReference type="EMBL" id="FOAF01000001">
    <property type="protein sequence ID" value="SEK90206.1"/>
    <property type="molecule type" value="Genomic_DNA"/>
</dbReference>
<dbReference type="InterPro" id="IPR015590">
    <property type="entry name" value="Aldehyde_DH_dom"/>
</dbReference>
<gene>
    <name evidence="3" type="ORF">SAMN05661044_01462</name>
</gene>
<name>A0A1H7KUQ8_OLID1</name>
<evidence type="ECO:0000313" key="4">
    <source>
        <dbReference type="Proteomes" id="UP000199421"/>
    </source>
</evidence>
<accession>A0A1H7KUQ8</accession>
<dbReference type="InterPro" id="IPR016162">
    <property type="entry name" value="Ald_DH_N"/>
</dbReference>
<dbReference type="AlphaFoldDB" id="A0A1H7KUQ8"/>
<dbReference type="RefSeq" id="WP_202907759.1">
    <property type="nucleotide sequence ID" value="NZ_FOAF01000001.1"/>
</dbReference>
<reference evidence="4" key="1">
    <citation type="submission" date="2016-10" db="EMBL/GenBank/DDBJ databases">
        <authorList>
            <person name="Varghese N."/>
            <person name="Submissions S."/>
        </authorList>
    </citation>
    <scope>NUCLEOTIDE SEQUENCE [LARGE SCALE GENOMIC DNA]</scope>
    <source>
        <strain evidence="4">DSM 18733</strain>
    </source>
</reference>
<evidence type="ECO:0000259" key="2">
    <source>
        <dbReference type="Pfam" id="PF00171"/>
    </source>
</evidence>
<dbReference type="Gene3D" id="3.40.605.10">
    <property type="entry name" value="Aldehyde Dehydrogenase, Chain A, domain 1"/>
    <property type="match status" value="1"/>
</dbReference>